<name>A0A966L425_MICAE</name>
<dbReference type="EMBL" id="JAADAI010000049">
    <property type="protein sequence ID" value="NCS56378.1"/>
    <property type="molecule type" value="Genomic_DNA"/>
</dbReference>
<evidence type="ECO:0000313" key="2">
    <source>
        <dbReference type="Proteomes" id="UP000799330"/>
    </source>
</evidence>
<dbReference type="AlphaFoldDB" id="A0A966L425"/>
<proteinExistence type="predicted"/>
<organism evidence="1 2">
    <name type="scientific">Microcystis aeruginosa G11-04</name>
    <dbReference type="NCBI Taxonomy" id="2685956"/>
    <lineage>
        <taxon>Bacteria</taxon>
        <taxon>Bacillati</taxon>
        <taxon>Cyanobacteriota</taxon>
        <taxon>Cyanophyceae</taxon>
        <taxon>Oscillatoriophycideae</taxon>
        <taxon>Chroococcales</taxon>
        <taxon>Microcystaceae</taxon>
        <taxon>Microcystis</taxon>
    </lineage>
</organism>
<evidence type="ECO:0000313" key="1">
    <source>
        <dbReference type="EMBL" id="NCS56378.1"/>
    </source>
</evidence>
<gene>
    <name evidence="1" type="ORF">GPJ16_05230</name>
</gene>
<dbReference type="Proteomes" id="UP000799330">
    <property type="component" value="Unassembled WGS sequence"/>
</dbReference>
<accession>A0A966L425</accession>
<sequence length="170" mass="19753">MKINFFDKKCQSQTHRHKFGICDPPSSSENPAYLDTENPSDWIAIVENYQEIEVTFTAIDKCIEIRKVDGSGGMDTRCEGMLTYANCLIFVELKERKGKNSVWVGEGEKQLRNVIRVFIENHGIEDYSSRKAYIANNKKPNFQTSQMERMEKFRQETGFRLIIQNTIKID</sequence>
<protein>
    <submittedName>
        <fullName evidence="1">Uncharacterized protein</fullName>
    </submittedName>
</protein>
<reference evidence="1" key="1">
    <citation type="journal article" date="2019" name="Mol. Ecol.">
        <title>Genome evolution and host-microbiome shifts correspond with intraspecific niche divergence within harmful algal bloom-forming Microcystis aeruginosa.</title>
        <authorList>
            <person name="Jackrel S.L."/>
            <person name="White J.D."/>
            <person name="Evans J.T."/>
            <person name="Buffin K."/>
            <person name="Hayden K."/>
            <person name="Sarnelle O."/>
            <person name="Denef V.J."/>
        </authorList>
    </citation>
    <scope>NUCLEOTIDE SEQUENCE</scope>
    <source>
        <strain evidence="1">G11-04</strain>
    </source>
</reference>
<comment type="caution">
    <text evidence="1">The sequence shown here is derived from an EMBL/GenBank/DDBJ whole genome shotgun (WGS) entry which is preliminary data.</text>
</comment>